<feature type="non-terminal residue" evidence="1">
    <location>
        <position position="1"/>
    </location>
</feature>
<protein>
    <submittedName>
        <fullName evidence="1">9578_t:CDS:1</fullName>
    </submittedName>
</protein>
<dbReference type="AlphaFoldDB" id="A0A9N9H990"/>
<sequence length="94" mass="11008">TGYKRKQNEVDEDTVSLEETYEIVTDAEKWYFLHCKVNGDKGTKFELTRQPVSVDRPGDDVEKYKASVRMVLEYILWLLSQMEEAEANTGISWR</sequence>
<dbReference type="OrthoDB" id="2414517at2759"/>
<comment type="caution">
    <text evidence="1">The sequence shown here is derived from an EMBL/GenBank/DDBJ whole genome shotgun (WGS) entry which is preliminary data.</text>
</comment>
<reference evidence="1" key="1">
    <citation type="submission" date="2021-06" db="EMBL/GenBank/DDBJ databases">
        <authorList>
            <person name="Kallberg Y."/>
            <person name="Tangrot J."/>
            <person name="Rosling A."/>
        </authorList>
    </citation>
    <scope>NUCLEOTIDE SEQUENCE</scope>
    <source>
        <strain evidence="1">BR232B</strain>
    </source>
</reference>
<proteinExistence type="predicted"/>
<organism evidence="1 2">
    <name type="scientific">Paraglomus brasilianum</name>
    <dbReference type="NCBI Taxonomy" id="144538"/>
    <lineage>
        <taxon>Eukaryota</taxon>
        <taxon>Fungi</taxon>
        <taxon>Fungi incertae sedis</taxon>
        <taxon>Mucoromycota</taxon>
        <taxon>Glomeromycotina</taxon>
        <taxon>Glomeromycetes</taxon>
        <taxon>Paraglomerales</taxon>
        <taxon>Paraglomeraceae</taxon>
        <taxon>Paraglomus</taxon>
    </lineage>
</organism>
<evidence type="ECO:0000313" key="1">
    <source>
        <dbReference type="EMBL" id="CAG8656586.1"/>
    </source>
</evidence>
<accession>A0A9N9H990</accession>
<name>A0A9N9H990_9GLOM</name>
<keyword evidence="2" id="KW-1185">Reference proteome</keyword>
<evidence type="ECO:0000313" key="2">
    <source>
        <dbReference type="Proteomes" id="UP000789739"/>
    </source>
</evidence>
<gene>
    <name evidence="1" type="ORF">PBRASI_LOCUS10552</name>
</gene>
<dbReference type="Proteomes" id="UP000789739">
    <property type="component" value="Unassembled WGS sequence"/>
</dbReference>
<dbReference type="EMBL" id="CAJVPI010003277">
    <property type="protein sequence ID" value="CAG8656586.1"/>
    <property type="molecule type" value="Genomic_DNA"/>
</dbReference>